<keyword evidence="7" id="KW-0496">Mitochondrion</keyword>
<feature type="transmembrane region" description="Helical" evidence="11">
    <location>
        <begin position="128"/>
        <end position="149"/>
    </location>
</feature>
<feature type="compositionally biased region" description="Basic residues" evidence="10">
    <location>
        <begin position="422"/>
        <end position="434"/>
    </location>
</feature>
<evidence type="ECO:0000256" key="9">
    <source>
        <dbReference type="RuleBase" id="RU003945"/>
    </source>
</evidence>
<name>A0AAD7B1A7_9AGAR</name>
<organism evidence="13 14">
    <name type="scientific">Roridomyces roridus</name>
    <dbReference type="NCBI Taxonomy" id="1738132"/>
    <lineage>
        <taxon>Eukaryota</taxon>
        <taxon>Fungi</taxon>
        <taxon>Dikarya</taxon>
        <taxon>Basidiomycota</taxon>
        <taxon>Agaricomycotina</taxon>
        <taxon>Agaricomycetes</taxon>
        <taxon>Agaricomycetidae</taxon>
        <taxon>Agaricales</taxon>
        <taxon>Marasmiineae</taxon>
        <taxon>Mycenaceae</taxon>
        <taxon>Roridomyces</taxon>
    </lineage>
</organism>
<keyword evidence="6 11" id="KW-1133">Transmembrane helix</keyword>
<keyword evidence="5" id="KW-0809">Transit peptide</keyword>
<keyword evidence="14" id="KW-1185">Reference proteome</keyword>
<evidence type="ECO:0000256" key="1">
    <source>
        <dbReference type="ARBA" id="ARBA00004448"/>
    </source>
</evidence>
<evidence type="ECO:0000256" key="3">
    <source>
        <dbReference type="ARBA" id="ARBA00022692"/>
    </source>
</evidence>
<evidence type="ECO:0000259" key="12">
    <source>
        <dbReference type="Pfam" id="PF02096"/>
    </source>
</evidence>
<sequence length="485" mass="52836">MLASAFGALRPGSLRLASVRSTALGLQLSRQRSLSTVAFPRYQKFESRFRNARWNSTSAAAASADPTPLPPPADALDVLPDPSLVTEIVSLPPIQHGDLQALGLCHWTPAGLIQYSFELTHVLTGLPWFHTFVVATIFWRLVSFPFMVVGTRNSQRLRPIAGELGALQAKVAMAQRQNDMFAMQQASLAAKKLREEHNVSMVGMLGPIFQLPISFGMFFGIKKMCELPVPQLAHSGFEWLPDLTQPAPWILPGLCIALGNLMITVGRRDMDPTKPQMGHMMNGFRLVTFLGFFWLNAFPSGLVLTIFITSLTAILQSLLFRVPFVRAALGIPQYVPPPPGSPPFPSMLDTFRVYILRRPDTAAAAAKKVLQQQPQKSGVKSLLASAPSPVKAYVPPSPPTPPPVPAVPRTLEALAAEAHAKAAQKQKQNPKQKQLKVEDQPAEDSSSLFEDVVEVEETKPRAPSPKKARAAANKKAKGSSRSSKA</sequence>
<dbReference type="InterPro" id="IPR028055">
    <property type="entry name" value="YidC/Oxa/ALB_C"/>
</dbReference>
<dbReference type="CDD" id="cd20069">
    <property type="entry name" value="5TM_Oxa1-like"/>
    <property type="match status" value="1"/>
</dbReference>
<reference evidence="13" key="1">
    <citation type="submission" date="2023-03" db="EMBL/GenBank/DDBJ databases">
        <title>Massive genome expansion in bonnet fungi (Mycena s.s.) driven by repeated elements and novel gene families across ecological guilds.</title>
        <authorList>
            <consortium name="Lawrence Berkeley National Laboratory"/>
            <person name="Harder C.B."/>
            <person name="Miyauchi S."/>
            <person name="Viragh M."/>
            <person name="Kuo A."/>
            <person name="Thoen E."/>
            <person name="Andreopoulos B."/>
            <person name="Lu D."/>
            <person name="Skrede I."/>
            <person name="Drula E."/>
            <person name="Henrissat B."/>
            <person name="Morin E."/>
            <person name="Kohler A."/>
            <person name="Barry K."/>
            <person name="LaButti K."/>
            <person name="Morin E."/>
            <person name="Salamov A."/>
            <person name="Lipzen A."/>
            <person name="Mereny Z."/>
            <person name="Hegedus B."/>
            <person name="Baldrian P."/>
            <person name="Stursova M."/>
            <person name="Weitz H."/>
            <person name="Taylor A."/>
            <person name="Grigoriev I.V."/>
            <person name="Nagy L.G."/>
            <person name="Martin F."/>
            <person name="Kauserud H."/>
        </authorList>
    </citation>
    <scope>NUCLEOTIDE SEQUENCE</scope>
    <source>
        <strain evidence="13">9284</strain>
    </source>
</reference>
<feature type="domain" description="Membrane insertase YidC/Oxa/ALB C-terminal" evidence="12">
    <location>
        <begin position="130"/>
        <end position="320"/>
    </location>
</feature>
<feature type="transmembrane region" description="Helical" evidence="11">
    <location>
        <begin position="201"/>
        <end position="221"/>
    </location>
</feature>
<dbReference type="Proteomes" id="UP001221142">
    <property type="component" value="Unassembled WGS sequence"/>
</dbReference>
<dbReference type="PANTHER" id="PTHR12428:SF66">
    <property type="entry name" value="MITOCHONDRIAL INNER MEMBRANE PROTEIN OXA1L"/>
    <property type="match status" value="1"/>
</dbReference>
<keyword evidence="4" id="KW-0999">Mitochondrion inner membrane</keyword>
<protein>
    <submittedName>
        <fullName evidence="13">60Kd inner membrane protein-domain-containing protein</fullName>
    </submittedName>
</protein>
<dbReference type="PANTHER" id="PTHR12428">
    <property type="entry name" value="OXA1"/>
    <property type="match status" value="1"/>
</dbReference>
<dbReference type="GO" id="GO:0005743">
    <property type="term" value="C:mitochondrial inner membrane"/>
    <property type="evidence" value="ECO:0007669"/>
    <property type="project" value="UniProtKB-SubCell"/>
</dbReference>
<dbReference type="GO" id="GO:0032979">
    <property type="term" value="P:protein insertion into mitochondrial inner membrane from matrix"/>
    <property type="evidence" value="ECO:0007669"/>
    <property type="project" value="TreeGrafter"/>
</dbReference>
<evidence type="ECO:0000256" key="2">
    <source>
        <dbReference type="ARBA" id="ARBA00009877"/>
    </source>
</evidence>
<dbReference type="EMBL" id="JARKIF010000050">
    <property type="protein sequence ID" value="KAJ7607336.1"/>
    <property type="molecule type" value="Genomic_DNA"/>
</dbReference>
<evidence type="ECO:0000256" key="10">
    <source>
        <dbReference type="SAM" id="MobiDB-lite"/>
    </source>
</evidence>
<dbReference type="AlphaFoldDB" id="A0AAD7B1A7"/>
<feature type="transmembrane region" description="Helical" evidence="11">
    <location>
        <begin position="247"/>
        <end position="265"/>
    </location>
</feature>
<gene>
    <name evidence="13" type="ORF">FB45DRAFT_846820</name>
</gene>
<accession>A0AAD7B1A7</accession>
<feature type="compositionally biased region" description="Basic residues" evidence="10">
    <location>
        <begin position="464"/>
        <end position="485"/>
    </location>
</feature>
<evidence type="ECO:0000256" key="6">
    <source>
        <dbReference type="ARBA" id="ARBA00022989"/>
    </source>
</evidence>
<evidence type="ECO:0000313" key="14">
    <source>
        <dbReference type="Proteomes" id="UP001221142"/>
    </source>
</evidence>
<proteinExistence type="inferred from homology"/>
<feature type="region of interest" description="Disordered" evidence="10">
    <location>
        <begin position="420"/>
        <end position="485"/>
    </location>
</feature>
<dbReference type="GO" id="GO:0032977">
    <property type="term" value="F:membrane insertase activity"/>
    <property type="evidence" value="ECO:0007669"/>
    <property type="project" value="InterPro"/>
</dbReference>
<comment type="similarity">
    <text evidence="2 9">Belongs to the OXA1/ALB3/YidC family.</text>
</comment>
<evidence type="ECO:0000256" key="8">
    <source>
        <dbReference type="ARBA" id="ARBA00023136"/>
    </source>
</evidence>
<evidence type="ECO:0000256" key="11">
    <source>
        <dbReference type="SAM" id="Phobius"/>
    </source>
</evidence>
<comment type="subcellular location">
    <subcellularLocation>
        <location evidence="9">Membrane</location>
        <topology evidence="9">Multi-pass membrane protein</topology>
    </subcellularLocation>
    <subcellularLocation>
        <location evidence="1">Mitochondrion inner membrane</location>
        <topology evidence="1">Multi-pass membrane protein</topology>
    </subcellularLocation>
</comment>
<evidence type="ECO:0000256" key="5">
    <source>
        <dbReference type="ARBA" id="ARBA00022946"/>
    </source>
</evidence>
<keyword evidence="3 9" id="KW-0812">Transmembrane</keyword>
<keyword evidence="8 11" id="KW-0472">Membrane</keyword>
<dbReference type="Pfam" id="PF02096">
    <property type="entry name" value="60KD_IMP"/>
    <property type="match status" value="1"/>
</dbReference>
<evidence type="ECO:0000313" key="13">
    <source>
        <dbReference type="EMBL" id="KAJ7607336.1"/>
    </source>
</evidence>
<dbReference type="InterPro" id="IPR001708">
    <property type="entry name" value="YidC/ALB3/OXA1/COX18"/>
</dbReference>
<evidence type="ECO:0000256" key="4">
    <source>
        <dbReference type="ARBA" id="ARBA00022792"/>
    </source>
</evidence>
<evidence type="ECO:0000256" key="7">
    <source>
        <dbReference type="ARBA" id="ARBA00023128"/>
    </source>
</evidence>
<comment type="caution">
    <text evidence="13">The sequence shown here is derived from an EMBL/GenBank/DDBJ whole genome shotgun (WGS) entry which is preliminary data.</text>
</comment>